<accession>A7I0G9</accession>
<proteinExistence type="predicted"/>
<reference evidence="3" key="1">
    <citation type="submission" date="2007-07" db="EMBL/GenBank/DDBJ databases">
        <title>Complete genome sequence of Campylobacter hominis ATCC BAA-381, a commensal isolated from the human gastrointestinal tract.</title>
        <authorList>
            <person name="Fouts D.E."/>
            <person name="Mongodin E.F."/>
            <person name="Puiu D."/>
            <person name="Sebastian Y."/>
            <person name="Miller W.G."/>
            <person name="Mandrell R.E."/>
            <person name="Nelson K.E."/>
        </authorList>
    </citation>
    <scope>NUCLEOTIDE SEQUENCE [LARGE SCALE GENOMIC DNA]</scope>
    <source>
        <strain evidence="3">ATCC BAA-381 / DSM 21671 / CCUG 45161 / LMG 19568 / NCTC 13146 / CH001A</strain>
    </source>
</reference>
<name>A7I0G9_CAMHC</name>
<protein>
    <submittedName>
        <fullName evidence="2">Uncharacterized protein</fullName>
    </submittedName>
</protein>
<gene>
    <name evidence="2" type="ordered locus">CHAB381_0411</name>
</gene>
<dbReference type="eggNOG" id="ENOG50319N5">
    <property type="taxonomic scope" value="Bacteria"/>
</dbReference>
<feature type="transmembrane region" description="Helical" evidence="1">
    <location>
        <begin position="79"/>
        <end position="96"/>
    </location>
</feature>
<keyword evidence="1" id="KW-0472">Membrane</keyword>
<sequence length="135" mass="15517">MAETYELSLNLHKFFTYALTILSFVYLIFIFLPVGATKKQKIKFTNRIRLLLPIYYAFFAAICVTGAFNWAALHFLPKADILVMLFSSVIFIILNVKAYKALKMAYIKDDFQKYRIKAAKILAVILMCILISSVV</sequence>
<keyword evidence="1" id="KW-0812">Transmembrane</keyword>
<dbReference type="HOGENOM" id="CLU_155083_0_0_7"/>
<dbReference type="RefSeq" id="WP_012108293.1">
    <property type="nucleotide sequence ID" value="NC_009714.1"/>
</dbReference>
<dbReference type="KEGG" id="cha:CHAB381_0411"/>
<dbReference type="Proteomes" id="UP000002407">
    <property type="component" value="Chromosome"/>
</dbReference>
<feature type="transmembrane region" description="Helical" evidence="1">
    <location>
        <begin position="14"/>
        <end position="34"/>
    </location>
</feature>
<dbReference type="STRING" id="360107.CHAB381_0411"/>
<evidence type="ECO:0000313" key="3">
    <source>
        <dbReference type="Proteomes" id="UP000002407"/>
    </source>
</evidence>
<feature type="transmembrane region" description="Helical" evidence="1">
    <location>
        <begin position="54"/>
        <end position="73"/>
    </location>
</feature>
<keyword evidence="1" id="KW-1133">Transmembrane helix</keyword>
<evidence type="ECO:0000256" key="1">
    <source>
        <dbReference type="SAM" id="Phobius"/>
    </source>
</evidence>
<feature type="transmembrane region" description="Helical" evidence="1">
    <location>
        <begin position="117"/>
        <end position="134"/>
    </location>
</feature>
<keyword evidence="3" id="KW-1185">Reference proteome</keyword>
<organism evidence="2 3">
    <name type="scientific">Campylobacter hominis (strain ATCC BAA-381 / DSM 21671 / CCUG 45161 / LMG 19568 / NCTC 13146 / CH001A)</name>
    <dbReference type="NCBI Taxonomy" id="360107"/>
    <lineage>
        <taxon>Bacteria</taxon>
        <taxon>Pseudomonadati</taxon>
        <taxon>Campylobacterota</taxon>
        <taxon>Epsilonproteobacteria</taxon>
        <taxon>Campylobacterales</taxon>
        <taxon>Campylobacteraceae</taxon>
        <taxon>Campylobacter</taxon>
    </lineage>
</organism>
<dbReference type="EMBL" id="CP000776">
    <property type="protein sequence ID" value="ABS51200.1"/>
    <property type="molecule type" value="Genomic_DNA"/>
</dbReference>
<evidence type="ECO:0000313" key="2">
    <source>
        <dbReference type="EMBL" id="ABS51200.1"/>
    </source>
</evidence>
<dbReference type="OrthoDB" id="5355895at2"/>
<dbReference type="AlphaFoldDB" id="A7I0G9"/>